<protein>
    <submittedName>
        <fullName evidence="1">9196_t:CDS:1</fullName>
    </submittedName>
</protein>
<dbReference type="Proteomes" id="UP000789901">
    <property type="component" value="Unassembled WGS sequence"/>
</dbReference>
<comment type="caution">
    <text evidence="1">The sequence shown here is derived from an EMBL/GenBank/DDBJ whole genome shotgun (WGS) entry which is preliminary data.</text>
</comment>
<dbReference type="EMBL" id="CAJVQB010073614">
    <property type="protein sequence ID" value="CAG8843799.1"/>
    <property type="molecule type" value="Genomic_DNA"/>
</dbReference>
<evidence type="ECO:0000313" key="1">
    <source>
        <dbReference type="EMBL" id="CAG8843799.1"/>
    </source>
</evidence>
<name>A0ABN7WZ54_GIGMA</name>
<gene>
    <name evidence="1" type="ORF">GMARGA_LOCUS36732</name>
</gene>
<feature type="non-terminal residue" evidence="1">
    <location>
        <position position="1"/>
    </location>
</feature>
<accession>A0ABN7WZ54</accession>
<reference evidence="1 2" key="1">
    <citation type="submission" date="2021-06" db="EMBL/GenBank/DDBJ databases">
        <authorList>
            <person name="Kallberg Y."/>
            <person name="Tangrot J."/>
            <person name="Rosling A."/>
        </authorList>
    </citation>
    <scope>NUCLEOTIDE SEQUENCE [LARGE SCALE GENOMIC DNA]</scope>
    <source>
        <strain evidence="1 2">120-4 pot B 10/14</strain>
    </source>
</reference>
<proteinExistence type="predicted"/>
<organism evidence="1 2">
    <name type="scientific">Gigaspora margarita</name>
    <dbReference type="NCBI Taxonomy" id="4874"/>
    <lineage>
        <taxon>Eukaryota</taxon>
        <taxon>Fungi</taxon>
        <taxon>Fungi incertae sedis</taxon>
        <taxon>Mucoromycota</taxon>
        <taxon>Glomeromycotina</taxon>
        <taxon>Glomeromycetes</taxon>
        <taxon>Diversisporales</taxon>
        <taxon>Gigasporaceae</taxon>
        <taxon>Gigaspora</taxon>
    </lineage>
</organism>
<evidence type="ECO:0000313" key="2">
    <source>
        <dbReference type="Proteomes" id="UP000789901"/>
    </source>
</evidence>
<sequence length="78" mass="9204">EFQITYQSNVEVISNNSIEQCSSNQEELDESIITDESNINEPILNDEQINKFKKFYFKNKIEDTKNDNDKSIQKIKKN</sequence>
<keyword evidence="2" id="KW-1185">Reference proteome</keyword>